<dbReference type="Proteomes" id="UP000007838">
    <property type="component" value="Chromosome"/>
</dbReference>
<proteinExistence type="predicted"/>
<dbReference type="HOGENOM" id="CLU_1330226_0_0_6"/>
<gene>
    <name evidence="1" type="ORF">EcWSU1_02207</name>
</gene>
<protein>
    <submittedName>
        <fullName evidence="1">Uncharacterized protein</fullName>
    </submittedName>
</protein>
<reference evidence="1 2" key="1">
    <citation type="journal article" date="2011" name="Stand. Genomic Sci.">
        <title>Complete genome of the onion pathogen Enterobacter cloacae EcWSU1.</title>
        <authorList>
            <person name="Humann J.L."/>
            <person name="Wildung M."/>
            <person name="Cheng C.H."/>
            <person name="Lee T."/>
            <person name="Stewart J.E."/>
            <person name="Drew J.C."/>
            <person name="Triplett E.W."/>
            <person name="Main D."/>
            <person name="Schroeder B.K."/>
        </authorList>
    </citation>
    <scope>NUCLEOTIDE SEQUENCE [LARGE SCALE GENOMIC DNA]</scope>
    <source>
        <strain evidence="1 2">EcWSU1</strain>
    </source>
</reference>
<organism evidence="1 2">
    <name type="scientific">Enterobacter ludwigii</name>
    <dbReference type="NCBI Taxonomy" id="299767"/>
    <lineage>
        <taxon>Bacteria</taxon>
        <taxon>Pseudomonadati</taxon>
        <taxon>Pseudomonadota</taxon>
        <taxon>Gammaproteobacteria</taxon>
        <taxon>Enterobacterales</taxon>
        <taxon>Enterobacteriaceae</taxon>
        <taxon>Enterobacter</taxon>
        <taxon>Enterobacter cloacae complex</taxon>
    </lineage>
</organism>
<dbReference type="KEGG" id="eec:EcWSU1_02207"/>
<accession>G8LPI6</accession>
<evidence type="ECO:0000313" key="1">
    <source>
        <dbReference type="EMBL" id="AEW73642.1"/>
    </source>
</evidence>
<evidence type="ECO:0000313" key="2">
    <source>
        <dbReference type="Proteomes" id="UP000007838"/>
    </source>
</evidence>
<dbReference type="EMBL" id="CP002886">
    <property type="protein sequence ID" value="AEW73642.1"/>
    <property type="molecule type" value="Genomic_DNA"/>
</dbReference>
<dbReference type="AlphaFoldDB" id="G8LPI6"/>
<sequence>MLPGKRFLLGDFLGIPVGVADTAGINRCQHLKIAQPCRRLEGNEILLNGMAKETVSGVKRLRCPRCEGENQLFTTQFRRGTMRETVNKNFIQPLFHESRESVPGKRELPDNHIGPEQAFLLRSDIEFAVRIEPVQTTNFSVGQGCRHLVKDGGVGDRMVKFWMSGNDKDICHFNQLCRIDGCLTQACFQMQRLKKTGRQPRRAFSF</sequence>
<name>G8LPI6_9ENTR</name>